<proteinExistence type="predicted"/>
<dbReference type="InterPro" id="IPR047122">
    <property type="entry name" value="Trans-enoyl_RdTase-like"/>
</dbReference>
<evidence type="ECO:0000259" key="2">
    <source>
        <dbReference type="Pfam" id="PF08240"/>
    </source>
</evidence>
<dbReference type="PANTHER" id="PTHR45348:SF2">
    <property type="entry name" value="ZINC-TYPE ALCOHOL DEHYDROGENASE-LIKE PROTEIN C2E1P3.01"/>
    <property type="match status" value="1"/>
</dbReference>
<dbReference type="InterPro" id="IPR011032">
    <property type="entry name" value="GroES-like_sf"/>
</dbReference>
<keyword evidence="4" id="KW-1185">Reference proteome</keyword>
<dbReference type="STRING" id="4955.A0A1G4MCV5"/>
<gene>
    <name evidence="3" type="ORF">LAFE_0E05116G</name>
</gene>
<dbReference type="PANTHER" id="PTHR45348">
    <property type="entry name" value="HYPOTHETICAL OXIDOREDUCTASE (EUROFUNG)"/>
    <property type="match status" value="1"/>
</dbReference>
<feature type="domain" description="Alcohol dehydrogenase-like N-terminal" evidence="2">
    <location>
        <begin position="79"/>
        <end position="167"/>
    </location>
</feature>
<dbReference type="Gene3D" id="3.40.50.720">
    <property type="entry name" value="NAD(P)-binding Rossmann-like Domain"/>
    <property type="match status" value="1"/>
</dbReference>
<dbReference type="SUPFAM" id="SSF51735">
    <property type="entry name" value="NAD(P)-binding Rossmann-fold domains"/>
    <property type="match status" value="1"/>
</dbReference>
<evidence type="ECO:0000313" key="4">
    <source>
        <dbReference type="Proteomes" id="UP000190831"/>
    </source>
</evidence>
<dbReference type="Gene3D" id="3.90.180.10">
    <property type="entry name" value="Medium-chain alcohol dehydrogenases, catalytic domain"/>
    <property type="match status" value="1"/>
</dbReference>
<dbReference type="OrthoDB" id="48317at2759"/>
<sequence>MLKRSFLQAERWESLGKPLIQDETDGLSRAKRPRTLPDTRIIQRSSEVPPVQKALIIDSFENEMTLREDVDVPLELDDYDILVKNSYVGLNHFDWKTKKYKFCIYSFPWINGRESSGVVVKLGKKVSTKDFPLNCKVFLASTSYRNIQTSTFQEYTVFDSRLVWKVPSTVPVLDVEERTKYSPGFDLSAFAGTGVSLVTAGCSLSYFLDFDNLTSLNGNKKCLVIWGGSTSIGHFLIQLAKYSNAFEKIIAVAGLQSTAHLKTLGADEVIDRFETEDNIIEKLLETCSNKVEYAIDLASKDSAKILMKVMQKSVQASEKKIVCVSGTPSDEDSYDGIAVETINIKKFHENIEFGKSFVRYTSELFGEKKLKLQRNIKLIDDKDSFDDRIKRGLKDLEEQKYKGTKIVVKI</sequence>
<dbReference type="SUPFAM" id="SSF50129">
    <property type="entry name" value="GroES-like"/>
    <property type="match status" value="1"/>
</dbReference>
<dbReference type="GO" id="GO:0016651">
    <property type="term" value="F:oxidoreductase activity, acting on NAD(P)H"/>
    <property type="evidence" value="ECO:0007669"/>
    <property type="project" value="InterPro"/>
</dbReference>
<dbReference type="InterPro" id="IPR013154">
    <property type="entry name" value="ADH-like_N"/>
</dbReference>
<organism evidence="3 4">
    <name type="scientific">Lachancea fermentati</name>
    <name type="common">Zygosaccharomyces fermentati</name>
    <dbReference type="NCBI Taxonomy" id="4955"/>
    <lineage>
        <taxon>Eukaryota</taxon>
        <taxon>Fungi</taxon>
        <taxon>Dikarya</taxon>
        <taxon>Ascomycota</taxon>
        <taxon>Saccharomycotina</taxon>
        <taxon>Saccharomycetes</taxon>
        <taxon>Saccharomycetales</taxon>
        <taxon>Saccharomycetaceae</taxon>
        <taxon>Lachancea</taxon>
    </lineage>
</organism>
<dbReference type="AlphaFoldDB" id="A0A1G4MCV5"/>
<reference evidence="4" key="1">
    <citation type="submission" date="2016-03" db="EMBL/GenBank/DDBJ databases">
        <authorList>
            <person name="Devillers H."/>
        </authorList>
    </citation>
    <scope>NUCLEOTIDE SEQUENCE [LARGE SCALE GENOMIC DNA]</scope>
</reference>
<accession>A0A1G4MCV5</accession>
<dbReference type="CDD" id="cd08249">
    <property type="entry name" value="enoyl_reductase_like"/>
    <property type="match status" value="1"/>
</dbReference>
<protein>
    <submittedName>
        <fullName evidence="3">LAFE_0E05116g1_1</fullName>
    </submittedName>
</protein>
<evidence type="ECO:0000259" key="1">
    <source>
        <dbReference type="Pfam" id="PF00107"/>
    </source>
</evidence>
<dbReference type="Pfam" id="PF08240">
    <property type="entry name" value="ADH_N"/>
    <property type="match status" value="1"/>
</dbReference>
<feature type="domain" description="Alcohol dehydrogenase-like C-terminal" evidence="1">
    <location>
        <begin position="232"/>
        <end position="309"/>
    </location>
</feature>
<dbReference type="Pfam" id="PF00107">
    <property type="entry name" value="ADH_zinc_N"/>
    <property type="match status" value="1"/>
</dbReference>
<dbReference type="InterPro" id="IPR013149">
    <property type="entry name" value="ADH-like_C"/>
</dbReference>
<dbReference type="Proteomes" id="UP000190831">
    <property type="component" value="Chromosome E"/>
</dbReference>
<dbReference type="OMA" id="FQEYAIV"/>
<dbReference type="EMBL" id="LT598488">
    <property type="protein sequence ID" value="SCW01688.1"/>
    <property type="molecule type" value="Genomic_DNA"/>
</dbReference>
<evidence type="ECO:0000313" key="3">
    <source>
        <dbReference type="EMBL" id="SCW01688.1"/>
    </source>
</evidence>
<dbReference type="InterPro" id="IPR036291">
    <property type="entry name" value="NAD(P)-bd_dom_sf"/>
</dbReference>
<name>A0A1G4MCV5_LACFM</name>